<keyword evidence="1" id="KW-1133">Transmembrane helix</keyword>
<reference evidence="2" key="1">
    <citation type="submission" date="2021-01" db="EMBL/GenBank/DDBJ databases">
        <authorList>
            <person name="Corre E."/>
            <person name="Pelletier E."/>
            <person name="Niang G."/>
            <person name="Scheremetjew M."/>
            <person name="Finn R."/>
            <person name="Kale V."/>
            <person name="Holt S."/>
            <person name="Cochrane G."/>
            <person name="Meng A."/>
            <person name="Brown T."/>
            <person name="Cohen L."/>
        </authorList>
    </citation>
    <scope>NUCLEOTIDE SEQUENCE</scope>
    <source>
        <strain evidence="2">B650</strain>
    </source>
</reference>
<organism evidence="2">
    <name type="scientific">Leptocylindrus danicus</name>
    <dbReference type="NCBI Taxonomy" id="163516"/>
    <lineage>
        <taxon>Eukaryota</taxon>
        <taxon>Sar</taxon>
        <taxon>Stramenopiles</taxon>
        <taxon>Ochrophyta</taxon>
        <taxon>Bacillariophyta</taxon>
        <taxon>Coscinodiscophyceae</taxon>
        <taxon>Chaetocerotophycidae</taxon>
        <taxon>Leptocylindrales</taxon>
        <taxon>Leptocylindraceae</taxon>
        <taxon>Leptocylindrus</taxon>
    </lineage>
</organism>
<accession>A0A7S2L5N1</accession>
<gene>
    <name evidence="2" type="ORF">LDAN0321_LOCUS15094</name>
</gene>
<sequence length="137" mass="15673">MNERRCSVAASRRLRDIFCILLYFLAFLVENFADGAEYTPRKRTKIKSGLKRFGERPQDEGFYRALSIIKNVYLIVLAPVVIMFLYSVLTDRATPHICRALWHRVKNKLLSHLAGQKVYAAPGLQGGSTAQKEERVD</sequence>
<proteinExistence type="predicted"/>
<keyword evidence="1" id="KW-0812">Transmembrane</keyword>
<keyword evidence="1" id="KW-0472">Membrane</keyword>
<protein>
    <submittedName>
        <fullName evidence="2">Uncharacterized protein</fullName>
    </submittedName>
</protein>
<dbReference type="AlphaFoldDB" id="A0A7S2L5N1"/>
<evidence type="ECO:0000313" key="2">
    <source>
        <dbReference type="EMBL" id="CAD9596198.1"/>
    </source>
</evidence>
<feature type="transmembrane region" description="Helical" evidence="1">
    <location>
        <begin position="72"/>
        <end position="89"/>
    </location>
</feature>
<dbReference type="EMBL" id="HBGY01024244">
    <property type="protein sequence ID" value="CAD9596198.1"/>
    <property type="molecule type" value="Transcribed_RNA"/>
</dbReference>
<name>A0A7S2L5N1_9STRA</name>
<evidence type="ECO:0000256" key="1">
    <source>
        <dbReference type="SAM" id="Phobius"/>
    </source>
</evidence>